<dbReference type="AlphaFoldDB" id="A0A1I3Q5I1"/>
<evidence type="ECO:0000256" key="3">
    <source>
        <dbReference type="ARBA" id="ARBA00022723"/>
    </source>
</evidence>
<evidence type="ECO:0000259" key="9">
    <source>
        <dbReference type="Pfam" id="PF00857"/>
    </source>
</evidence>
<keyword evidence="3" id="KW-0479">Metal-binding</keyword>
<feature type="domain" description="Isochorismatase-like" evidence="9">
    <location>
        <begin position="3"/>
        <end position="181"/>
    </location>
</feature>
<dbReference type="SUPFAM" id="SSF52499">
    <property type="entry name" value="Isochorismatase-like hydrolases"/>
    <property type="match status" value="1"/>
</dbReference>
<dbReference type="RefSeq" id="WP_090628830.1">
    <property type="nucleotide sequence ID" value="NZ_FOQO01000008.1"/>
</dbReference>
<keyword evidence="2" id="KW-0662">Pyridine nucleotide biosynthesis</keyword>
<evidence type="ECO:0000256" key="4">
    <source>
        <dbReference type="ARBA" id="ARBA00022801"/>
    </source>
</evidence>
<name>A0A1I3Q5I1_9SPHI</name>
<protein>
    <recommendedName>
        <fullName evidence="8">Nicotinamidase</fullName>
        <ecNumber evidence="6">3.5.1.19</ecNumber>
    </recommendedName>
    <alternativeName>
        <fullName evidence="7">Nicotinamide deamidase</fullName>
    </alternativeName>
</protein>
<evidence type="ECO:0000256" key="7">
    <source>
        <dbReference type="ARBA" id="ARBA00043224"/>
    </source>
</evidence>
<organism evidence="10 11">
    <name type="scientific">Parapedobacter indicus</name>
    <dbReference type="NCBI Taxonomy" id="1477437"/>
    <lineage>
        <taxon>Bacteria</taxon>
        <taxon>Pseudomonadati</taxon>
        <taxon>Bacteroidota</taxon>
        <taxon>Sphingobacteriia</taxon>
        <taxon>Sphingobacteriales</taxon>
        <taxon>Sphingobacteriaceae</taxon>
        <taxon>Parapedobacter</taxon>
    </lineage>
</organism>
<evidence type="ECO:0000256" key="8">
    <source>
        <dbReference type="ARBA" id="ARBA00072277"/>
    </source>
</evidence>
<evidence type="ECO:0000313" key="11">
    <source>
        <dbReference type="Proteomes" id="UP000198670"/>
    </source>
</evidence>
<dbReference type="Pfam" id="PF00857">
    <property type="entry name" value="Isochorismatase"/>
    <property type="match status" value="1"/>
</dbReference>
<keyword evidence="11" id="KW-1185">Reference proteome</keyword>
<proteinExistence type="inferred from homology"/>
<dbReference type="NCBIfam" id="NF008623">
    <property type="entry name" value="PRK11609.1"/>
    <property type="match status" value="1"/>
</dbReference>
<dbReference type="GO" id="GO:0008936">
    <property type="term" value="F:nicotinamidase activity"/>
    <property type="evidence" value="ECO:0007669"/>
    <property type="project" value="UniProtKB-EC"/>
</dbReference>
<dbReference type="Proteomes" id="UP000198670">
    <property type="component" value="Unassembled WGS sequence"/>
</dbReference>
<dbReference type="PANTHER" id="PTHR11080:SF2">
    <property type="entry name" value="LD05707P"/>
    <property type="match status" value="1"/>
</dbReference>
<comment type="pathway">
    <text evidence="5">Cofactor biosynthesis; nicotinate biosynthesis; nicotinate from nicotinamide: step 1/1.</text>
</comment>
<dbReference type="GO" id="GO:0019363">
    <property type="term" value="P:pyridine nucleotide biosynthetic process"/>
    <property type="evidence" value="ECO:0007669"/>
    <property type="project" value="UniProtKB-KW"/>
</dbReference>
<dbReference type="GO" id="GO:0046872">
    <property type="term" value="F:metal ion binding"/>
    <property type="evidence" value="ECO:0007669"/>
    <property type="project" value="UniProtKB-KW"/>
</dbReference>
<accession>A0A1I3Q5I1</accession>
<comment type="similarity">
    <text evidence="1">Belongs to the isochorismatase family.</text>
</comment>
<sequence length="196" mass="21853">MHALIIVDIQYDFLPNGSLAVPLGDEIIEQVNRIQQDYDLVVATQDWHPAGHKSFASAHAGRKPFEIIDLNGLEQVLWPDHCVQGSAGAELTDLLDTHRVEAIFRKGTNPEIDSYSGFFDNGKRKNTGLTGYLRDRDVTTVSVCGLAADYCVYFTAMDALEQGFDTYIVEEAIRPIDASGYRDKRATFLQRGGKLR</sequence>
<dbReference type="PANTHER" id="PTHR11080">
    <property type="entry name" value="PYRAZINAMIDASE/NICOTINAMIDASE"/>
    <property type="match status" value="1"/>
</dbReference>
<evidence type="ECO:0000256" key="5">
    <source>
        <dbReference type="ARBA" id="ARBA00037900"/>
    </source>
</evidence>
<reference evidence="10 11" key="1">
    <citation type="submission" date="2016-10" db="EMBL/GenBank/DDBJ databases">
        <authorList>
            <person name="de Groot N.N."/>
        </authorList>
    </citation>
    <scope>NUCLEOTIDE SEQUENCE [LARGE SCALE GENOMIC DNA]</scope>
    <source>
        <strain evidence="10 11">RK1</strain>
    </source>
</reference>
<dbReference type="EC" id="3.5.1.19" evidence="6"/>
<evidence type="ECO:0000256" key="6">
    <source>
        <dbReference type="ARBA" id="ARBA00039017"/>
    </source>
</evidence>
<dbReference type="OrthoDB" id="9791276at2"/>
<dbReference type="InterPro" id="IPR052347">
    <property type="entry name" value="Isochorismatase_Nicotinamidase"/>
</dbReference>
<dbReference type="EMBL" id="FOQO01000008">
    <property type="protein sequence ID" value="SFJ28930.1"/>
    <property type="molecule type" value="Genomic_DNA"/>
</dbReference>
<dbReference type="STRING" id="1477437.SAMN05444682_108268"/>
<gene>
    <name evidence="10" type="ORF">SAMN05444682_108268</name>
</gene>
<dbReference type="InterPro" id="IPR036380">
    <property type="entry name" value="Isochorismatase-like_sf"/>
</dbReference>
<dbReference type="InterPro" id="IPR000868">
    <property type="entry name" value="Isochorismatase-like_dom"/>
</dbReference>
<dbReference type="FunFam" id="3.40.50.850:FF:000006">
    <property type="entry name" value="Bifunctional pyrazinamidase/nicotinamidase"/>
    <property type="match status" value="1"/>
</dbReference>
<evidence type="ECO:0000256" key="2">
    <source>
        <dbReference type="ARBA" id="ARBA00022642"/>
    </source>
</evidence>
<dbReference type="Gene3D" id="3.40.50.850">
    <property type="entry name" value="Isochorismatase-like"/>
    <property type="match status" value="1"/>
</dbReference>
<dbReference type="CDD" id="cd01011">
    <property type="entry name" value="nicotinamidase"/>
    <property type="match status" value="1"/>
</dbReference>
<evidence type="ECO:0000313" key="10">
    <source>
        <dbReference type="EMBL" id="SFJ28930.1"/>
    </source>
</evidence>
<evidence type="ECO:0000256" key="1">
    <source>
        <dbReference type="ARBA" id="ARBA00006336"/>
    </source>
</evidence>
<keyword evidence="4" id="KW-0378">Hydrolase</keyword>